<protein>
    <submittedName>
        <fullName evidence="2">OB-fold protein</fullName>
    </submittedName>
</protein>
<evidence type="ECO:0000313" key="3">
    <source>
        <dbReference type="Proteomes" id="UP001160334"/>
    </source>
</evidence>
<name>A0ABT6MJC1_9NOCA</name>
<dbReference type="InterPro" id="IPR002878">
    <property type="entry name" value="ChsH2_C"/>
</dbReference>
<evidence type="ECO:0000259" key="1">
    <source>
        <dbReference type="Pfam" id="PF01796"/>
    </source>
</evidence>
<dbReference type="Proteomes" id="UP001160334">
    <property type="component" value="Unassembled WGS sequence"/>
</dbReference>
<reference evidence="2 3" key="1">
    <citation type="submission" date="2023-04" db="EMBL/GenBank/DDBJ databases">
        <title>Forest soil microbial communities from Buena Vista Peninsula, Colon Province, Panama.</title>
        <authorList>
            <person name="Bouskill N."/>
        </authorList>
    </citation>
    <scope>NUCLEOTIDE SEQUENCE [LARGE SCALE GENOMIC DNA]</scope>
    <source>
        <strain evidence="2 3">CFH S0262</strain>
    </source>
</reference>
<evidence type="ECO:0000313" key="2">
    <source>
        <dbReference type="EMBL" id="MDH6284392.1"/>
    </source>
</evidence>
<dbReference type="InterPro" id="IPR052513">
    <property type="entry name" value="Thioester_dehydratase-like"/>
</dbReference>
<keyword evidence="3" id="KW-1185">Reference proteome</keyword>
<dbReference type="SUPFAM" id="SSF50249">
    <property type="entry name" value="Nucleic acid-binding proteins"/>
    <property type="match status" value="1"/>
</dbReference>
<sequence>MHDQRSTTTDVDVFTIGRCDACGALLGPDASACSSCRGTEISRRPCCGDGTIVSWTVVEVFPDRTCTDVTPHAIAIVALDEGPWTYAWIEEALPEPCGKIRVRYDRMTPGEPYPLFVQR</sequence>
<comment type="caution">
    <text evidence="2">The sequence shown here is derived from an EMBL/GenBank/DDBJ whole genome shotgun (WGS) entry which is preliminary data.</text>
</comment>
<dbReference type="PANTHER" id="PTHR34075:SF5">
    <property type="entry name" value="BLR3430 PROTEIN"/>
    <property type="match status" value="1"/>
</dbReference>
<feature type="domain" description="ChsH2 C-terminal OB-fold" evidence="1">
    <location>
        <begin position="46"/>
        <end position="96"/>
    </location>
</feature>
<dbReference type="EMBL" id="JARXVC010000021">
    <property type="protein sequence ID" value="MDH6284392.1"/>
    <property type="molecule type" value="Genomic_DNA"/>
</dbReference>
<organism evidence="2 3">
    <name type="scientific">Prescottella agglutinans</name>
    <dbReference type="NCBI Taxonomy" id="1644129"/>
    <lineage>
        <taxon>Bacteria</taxon>
        <taxon>Bacillati</taxon>
        <taxon>Actinomycetota</taxon>
        <taxon>Actinomycetes</taxon>
        <taxon>Mycobacteriales</taxon>
        <taxon>Nocardiaceae</taxon>
        <taxon>Prescottella</taxon>
    </lineage>
</organism>
<gene>
    <name evidence="2" type="ORF">M2280_005650</name>
</gene>
<accession>A0ABT6MJC1</accession>
<dbReference type="InterPro" id="IPR012340">
    <property type="entry name" value="NA-bd_OB-fold"/>
</dbReference>
<dbReference type="Pfam" id="PF01796">
    <property type="entry name" value="OB_ChsH2_C"/>
    <property type="match status" value="1"/>
</dbReference>
<dbReference type="RefSeq" id="WP_280763611.1">
    <property type="nucleotide sequence ID" value="NZ_JARXVC010000021.1"/>
</dbReference>
<proteinExistence type="predicted"/>
<dbReference type="PANTHER" id="PTHR34075">
    <property type="entry name" value="BLR3430 PROTEIN"/>
    <property type="match status" value="1"/>
</dbReference>